<dbReference type="InterPro" id="IPR003593">
    <property type="entry name" value="AAA+_ATPase"/>
</dbReference>
<evidence type="ECO:0000256" key="1">
    <source>
        <dbReference type="ARBA" id="ARBA00022741"/>
    </source>
</evidence>
<dbReference type="Proteomes" id="UP001161325">
    <property type="component" value="Unassembled WGS sequence"/>
</dbReference>
<evidence type="ECO:0000256" key="4">
    <source>
        <dbReference type="ARBA" id="ARBA00023163"/>
    </source>
</evidence>
<evidence type="ECO:0000259" key="7">
    <source>
        <dbReference type="PROSITE" id="PS50110"/>
    </source>
</evidence>
<dbReference type="Gene3D" id="1.10.10.60">
    <property type="entry name" value="Homeodomain-like"/>
    <property type="match status" value="1"/>
</dbReference>
<sequence>MTDPADRADDPDRKQQLRILIVDDDRTLREGCANVLQLDGHQVVTFARGEDAIEAAQRQHFDIALVDLYMTPVSGMDVLRAIGSADRETLVVVMTGNPTVASSLEALRAGAWDYLPKPFSASHLQVLVGRAAHAARAGSSTVTVRETRSLHSSPAAAAPAAAAVAEEDDILIGESPAFRQAIAMAKRVAATDASVMIFGESGTGKELIAQYIHRHSRRTNRKLVPVNCAAIPGALLESEMFGHKKGSFTGADRDKPGLLEMANGGTFFLDELGEMPMPLQAKLLRVLQDGVVRRVGSEKQDAVVDVRFVSATNRDPREAVQSGLLREDLFYRLCVVPIRLPALRQRPEDIALLARHFLQRFWSRHRKAGTPLPVLTEESIAFLQTRPWKGNVRELQNVMEHVTVVAEPGRPISPDDIPIYEDAPMEQGGTAGLPATIFNESFHTAKEQLVTHFEREYLTRLTARAAGNMSKAARLASIDRTTLYRLLEKHNIRRDDAGAALATFGD</sequence>
<keyword evidence="4" id="KW-0804">Transcription</keyword>
<proteinExistence type="predicted"/>
<dbReference type="AlphaFoldDB" id="A0AA37Q8E4"/>
<dbReference type="RefSeq" id="WP_284352873.1">
    <property type="nucleotide sequence ID" value="NZ_BRXS01000010.1"/>
</dbReference>
<organism evidence="8 9">
    <name type="scientific">Roseisolibacter agri</name>
    <dbReference type="NCBI Taxonomy" id="2014610"/>
    <lineage>
        <taxon>Bacteria</taxon>
        <taxon>Pseudomonadati</taxon>
        <taxon>Gemmatimonadota</taxon>
        <taxon>Gemmatimonadia</taxon>
        <taxon>Gemmatimonadales</taxon>
        <taxon>Gemmatimonadaceae</taxon>
        <taxon>Roseisolibacter</taxon>
    </lineage>
</organism>
<dbReference type="SUPFAM" id="SSF52172">
    <property type="entry name" value="CheY-like"/>
    <property type="match status" value="1"/>
</dbReference>
<dbReference type="Pfam" id="PF00158">
    <property type="entry name" value="Sigma54_activat"/>
    <property type="match status" value="1"/>
</dbReference>
<dbReference type="InterPro" id="IPR027417">
    <property type="entry name" value="P-loop_NTPase"/>
</dbReference>
<gene>
    <name evidence="8" type="ORF">rosag_49880</name>
</gene>
<dbReference type="PRINTS" id="PR01590">
    <property type="entry name" value="HTHFIS"/>
</dbReference>
<protein>
    <submittedName>
        <fullName evidence="8">Sigma-54-dependent Fis family transcriptional regulator</fullName>
    </submittedName>
</protein>
<evidence type="ECO:0000313" key="8">
    <source>
        <dbReference type="EMBL" id="GLC28475.1"/>
    </source>
</evidence>
<dbReference type="FunFam" id="3.40.50.300:FF:000006">
    <property type="entry name" value="DNA-binding transcriptional regulator NtrC"/>
    <property type="match status" value="1"/>
</dbReference>
<feature type="domain" description="Response regulatory" evidence="7">
    <location>
        <begin position="18"/>
        <end position="132"/>
    </location>
</feature>
<dbReference type="SUPFAM" id="SSF52540">
    <property type="entry name" value="P-loop containing nucleoside triphosphate hydrolases"/>
    <property type="match status" value="1"/>
</dbReference>
<dbReference type="Gene3D" id="1.10.8.60">
    <property type="match status" value="1"/>
</dbReference>
<dbReference type="InterPro" id="IPR058031">
    <property type="entry name" value="AAA_lid_NorR"/>
</dbReference>
<dbReference type="InterPro" id="IPR025662">
    <property type="entry name" value="Sigma_54_int_dom_ATP-bd_1"/>
</dbReference>
<dbReference type="Gene3D" id="3.40.50.2300">
    <property type="match status" value="1"/>
</dbReference>
<dbReference type="GO" id="GO:0005524">
    <property type="term" value="F:ATP binding"/>
    <property type="evidence" value="ECO:0007669"/>
    <property type="project" value="UniProtKB-KW"/>
</dbReference>
<comment type="caution">
    <text evidence="8">The sequence shown here is derived from an EMBL/GenBank/DDBJ whole genome shotgun (WGS) entry which is preliminary data.</text>
</comment>
<dbReference type="GO" id="GO:0006355">
    <property type="term" value="P:regulation of DNA-templated transcription"/>
    <property type="evidence" value="ECO:0007669"/>
    <property type="project" value="InterPro"/>
</dbReference>
<dbReference type="PANTHER" id="PTHR32071">
    <property type="entry name" value="TRANSCRIPTIONAL REGULATORY PROTEIN"/>
    <property type="match status" value="1"/>
</dbReference>
<dbReference type="SMART" id="SM00382">
    <property type="entry name" value="AAA"/>
    <property type="match status" value="1"/>
</dbReference>
<dbReference type="InterPro" id="IPR002197">
    <property type="entry name" value="HTH_Fis"/>
</dbReference>
<dbReference type="Pfam" id="PF02954">
    <property type="entry name" value="HTH_8"/>
    <property type="match status" value="1"/>
</dbReference>
<dbReference type="SUPFAM" id="SSF46689">
    <property type="entry name" value="Homeodomain-like"/>
    <property type="match status" value="1"/>
</dbReference>
<keyword evidence="9" id="KW-1185">Reference proteome</keyword>
<name>A0AA37Q8E4_9BACT</name>
<evidence type="ECO:0000256" key="3">
    <source>
        <dbReference type="ARBA" id="ARBA00023015"/>
    </source>
</evidence>
<dbReference type="InterPro" id="IPR009057">
    <property type="entry name" value="Homeodomain-like_sf"/>
</dbReference>
<evidence type="ECO:0000256" key="5">
    <source>
        <dbReference type="PROSITE-ProRule" id="PRU00169"/>
    </source>
</evidence>
<feature type="modified residue" description="4-aspartylphosphate" evidence="5">
    <location>
        <position position="67"/>
    </location>
</feature>
<dbReference type="EMBL" id="BRXS01000010">
    <property type="protein sequence ID" value="GLC28475.1"/>
    <property type="molecule type" value="Genomic_DNA"/>
</dbReference>
<dbReference type="Pfam" id="PF00072">
    <property type="entry name" value="Response_reg"/>
    <property type="match status" value="1"/>
</dbReference>
<dbReference type="GO" id="GO:0043565">
    <property type="term" value="F:sequence-specific DNA binding"/>
    <property type="evidence" value="ECO:0007669"/>
    <property type="project" value="InterPro"/>
</dbReference>
<keyword evidence="3" id="KW-0805">Transcription regulation</keyword>
<dbReference type="PROSITE" id="PS50110">
    <property type="entry name" value="RESPONSE_REGULATORY"/>
    <property type="match status" value="1"/>
</dbReference>
<keyword evidence="1" id="KW-0547">Nucleotide-binding</keyword>
<evidence type="ECO:0000256" key="2">
    <source>
        <dbReference type="ARBA" id="ARBA00022840"/>
    </source>
</evidence>
<feature type="domain" description="Sigma-54 factor interaction" evidence="6">
    <location>
        <begin position="171"/>
        <end position="404"/>
    </location>
</feature>
<dbReference type="Gene3D" id="3.40.50.300">
    <property type="entry name" value="P-loop containing nucleotide triphosphate hydrolases"/>
    <property type="match status" value="1"/>
</dbReference>
<keyword evidence="2" id="KW-0067">ATP-binding</keyword>
<dbReference type="CDD" id="cd00009">
    <property type="entry name" value="AAA"/>
    <property type="match status" value="1"/>
</dbReference>
<accession>A0AA37Q8E4</accession>
<dbReference type="InterPro" id="IPR025943">
    <property type="entry name" value="Sigma_54_int_dom_ATP-bd_2"/>
</dbReference>
<dbReference type="GO" id="GO:0000160">
    <property type="term" value="P:phosphorelay signal transduction system"/>
    <property type="evidence" value="ECO:0007669"/>
    <property type="project" value="InterPro"/>
</dbReference>
<dbReference type="SMART" id="SM00448">
    <property type="entry name" value="REC"/>
    <property type="match status" value="1"/>
</dbReference>
<dbReference type="Pfam" id="PF25601">
    <property type="entry name" value="AAA_lid_14"/>
    <property type="match status" value="1"/>
</dbReference>
<evidence type="ECO:0000313" key="9">
    <source>
        <dbReference type="Proteomes" id="UP001161325"/>
    </source>
</evidence>
<dbReference type="InterPro" id="IPR001789">
    <property type="entry name" value="Sig_transdc_resp-reg_receiver"/>
</dbReference>
<dbReference type="InterPro" id="IPR011006">
    <property type="entry name" value="CheY-like_superfamily"/>
</dbReference>
<dbReference type="PROSITE" id="PS00676">
    <property type="entry name" value="SIGMA54_INTERACT_2"/>
    <property type="match status" value="1"/>
</dbReference>
<dbReference type="PROSITE" id="PS00675">
    <property type="entry name" value="SIGMA54_INTERACT_1"/>
    <property type="match status" value="1"/>
</dbReference>
<evidence type="ECO:0000259" key="6">
    <source>
        <dbReference type="PROSITE" id="PS50045"/>
    </source>
</evidence>
<keyword evidence="5" id="KW-0597">Phosphoprotein</keyword>
<dbReference type="PROSITE" id="PS50045">
    <property type="entry name" value="SIGMA54_INTERACT_4"/>
    <property type="match status" value="1"/>
</dbReference>
<dbReference type="InterPro" id="IPR002078">
    <property type="entry name" value="Sigma_54_int"/>
</dbReference>
<reference evidence="8" key="1">
    <citation type="submission" date="2022-08" db="EMBL/GenBank/DDBJ databases">
        <title>Draft genome sequencing of Roseisolibacter agri AW1220.</title>
        <authorList>
            <person name="Tobiishi Y."/>
            <person name="Tonouchi A."/>
        </authorList>
    </citation>
    <scope>NUCLEOTIDE SEQUENCE</scope>
    <source>
        <strain evidence="8">AW1220</strain>
    </source>
</reference>